<comment type="caution">
    <text evidence="1">The sequence shown here is derived from an EMBL/GenBank/DDBJ whole genome shotgun (WGS) entry which is preliminary data.</text>
</comment>
<reference evidence="2" key="1">
    <citation type="journal article" date="2023" name="Front. Plant Sci.">
        <title>Chromosomal-level genome assembly of Melastoma candidum provides insights into trichome evolution.</title>
        <authorList>
            <person name="Zhong Y."/>
            <person name="Wu W."/>
            <person name="Sun C."/>
            <person name="Zou P."/>
            <person name="Liu Y."/>
            <person name="Dai S."/>
            <person name="Zhou R."/>
        </authorList>
    </citation>
    <scope>NUCLEOTIDE SEQUENCE [LARGE SCALE GENOMIC DNA]</scope>
</reference>
<evidence type="ECO:0000313" key="1">
    <source>
        <dbReference type="EMBL" id="KAI4365155.1"/>
    </source>
</evidence>
<sequence>MGRRSRKAGDDEGNEPKRTRNVVGAQFEENTLAILDGHESGRQQSQYTHDDSIAFLEAVRNAAVVAKNAHPPTDKMLDAVFEILKTGMSMESMTLSYQLLCELETRFPRVSFSVGKAPHSSPACGMECESEPLKGAWSPFSLSSDSITRERATFSDGSSASFDPIRFHALIQELAEMVNAANHSTLDLKSLRNLLVSHYLAKVLQEDFASPKDFPKEPKDWIAIRESLLNMILSSRKMNYKDFIKDCLSLVSGMGQFLAGLGTDDGSLRSSTMNSSKDCCNIIVIPLLEVGENVSLAIQKLLIMMMELDSLRKYADMQGFTTRADAVRTPTADIMLDELIYNDDILSPFLQAFDQQQWKLSIILQYFAKYMLKPTVRTRKGSDSSNHYTFNGVLKSLSEPSSLKGITKKIGSNTIQLLLAHAFKSHLSLANNPDLHGVSADSTEDQKGSSLIEVCCKMISAFECLKNTENLEIIPVGKEALFVASAILDASQ</sequence>
<proteinExistence type="predicted"/>
<dbReference type="Proteomes" id="UP001057402">
    <property type="component" value="Chromosome 6"/>
</dbReference>
<name>A0ACB9QFB4_9MYRT</name>
<gene>
    <name evidence="1" type="ORF">MLD38_021169</name>
</gene>
<organism evidence="1 2">
    <name type="scientific">Melastoma candidum</name>
    <dbReference type="NCBI Taxonomy" id="119954"/>
    <lineage>
        <taxon>Eukaryota</taxon>
        <taxon>Viridiplantae</taxon>
        <taxon>Streptophyta</taxon>
        <taxon>Embryophyta</taxon>
        <taxon>Tracheophyta</taxon>
        <taxon>Spermatophyta</taxon>
        <taxon>Magnoliopsida</taxon>
        <taxon>eudicotyledons</taxon>
        <taxon>Gunneridae</taxon>
        <taxon>Pentapetalae</taxon>
        <taxon>rosids</taxon>
        <taxon>malvids</taxon>
        <taxon>Myrtales</taxon>
        <taxon>Melastomataceae</taxon>
        <taxon>Melastomatoideae</taxon>
        <taxon>Melastomateae</taxon>
        <taxon>Melastoma</taxon>
    </lineage>
</organism>
<evidence type="ECO:0000313" key="2">
    <source>
        <dbReference type="Proteomes" id="UP001057402"/>
    </source>
</evidence>
<dbReference type="EMBL" id="CM042885">
    <property type="protein sequence ID" value="KAI4365155.1"/>
    <property type="molecule type" value="Genomic_DNA"/>
</dbReference>
<accession>A0ACB9QFB4</accession>
<protein>
    <submittedName>
        <fullName evidence="1">Uncharacterized protein</fullName>
    </submittedName>
</protein>
<keyword evidence="2" id="KW-1185">Reference proteome</keyword>